<keyword evidence="2" id="KW-1185">Reference proteome</keyword>
<dbReference type="PANTHER" id="PTHR19288">
    <property type="entry name" value="4-NITROPHENYLPHOSPHATASE-RELATED"/>
    <property type="match status" value="1"/>
</dbReference>
<dbReference type="InterPro" id="IPR006357">
    <property type="entry name" value="HAD-SF_hydro_IIA"/>
</dbReference>
<comment type="caution">
    <text evidence="1">The sequence shown here is derived from an EMBL/GenBank/DDBJ whole genome shotgun (WGS) entry which is preliminary data.</text>
</comment>
<gene>
    <name evidence="1" type="ORF">PPERSA_00914</name>
</gene>
<name>A0A0V0QET6_PSEPJ</name>
<dbReference type="InParanoid" id="A0A0V0QET6"/>
<dbReference type="AlphaFoldDB" id="A0A0V0QET6"/>
<dbReference type="Pfam" id="PF13242">
    <property type="entry name" value="Hydrolase_like"/>
    <property type="match status" value="1"/>
</dbReference>
<dbReference type="OMA" id="IYGANMY"/>
<dbReference type="NCBIfam" id="TIGR01456">
    <property type="entry name" value="CECR5"/>
    <property type="match status" value="1"/>
</dbReference>
<dbReference type="GO" id="GO:0005737">
    <property type="term" value="C:cytoplasm"/>
    <property type="evidence" value="ECO:0007669"/>
    <property type="project" value="TreeGrafter"/>
</dbReference>
<sequence>MIKKIFQNKFFFSQSKKTLPLIASDIDGVIQRQHVVLPQVPETVRFLQENREKIMLSFLTNRTGVTEKFLSQDLSLLCQLPKNLEIQEKYCFQPFTPMRPIFKDQQNEPILIIGKDKTPEQLQNTKNILSQLGITKYILGDEYISLYPYLTPQSGKQIDTKLANEVSQRLGISMNHLLQTPAQMKAILLLSSPSNWEYNIQIILDLLSSDDGTISDKIQYGHRGHIPVYGTLNDLNYRYLDYPIAPRLVMGGFTLALSEIFKKYYGYNLNIQFYGKPSVKLYEYLEQTLLQYPENQSIKFGNRYMIGDNPESDIQGANKLQDWTTILVRTGVFQSHYEGQNDKNYPAKYVVDNFKQAVELICDLEKIQFKI</sequence>
<evidence type="ECO:0000313" key="2">
    <source>
        <dbReference type="Proteomes" id="UP000054937"/>
    </source>
</evidence>
<dbReference type="PANTHER" id="PTHR19288:SF93">
    <property type="entry name" value="FI11325P-RELATED"/>
    <property type="match status" value="1"/>
</dbReference>
<dbReference type="Gene3D" id="3.40.50.1000">
    <property type="entry name" value="HAD superfamily/HAD-like"/>
    <property type="match status" value="2"/>
</dbReference>
<dbReference type="InterPro" id="IPR036412">
    <property type="entry name" value="HAD-like_sf"/>
</dbReference>
<dbReference type="NCBIfam" id="TIGR01460">
    <property type="entry name" value="HAD-SF-IIA"/>
    <property type="match status" value="1"/>
</dbReference>
<accession>A0A0V0QET6</accession>
<proteinExistence type="predicted"/>
<dbReference type="Pfam" id="PF13344">
    <property type="entry name" value="Hydrolase_6"/>
    <property type="match status" value="1"/>
</dbReference>
<dbReference type="GO" id="GO:0016791">
    <property type="term" value="F:phosphatase activity"/>
    <property type="evidence" value="ECO:0007669"/>
    <property type="project" value="TreeGrafter"/>
</dbReference>
<organism evidence="1 2">
    <name type="scientific">Pseudocohnilembus persalinus</name>
    <name type="common">Ciliate</name>
    <dbReference type="NCBI Taxonomy" id="266149"/>
    <lineage>
        <taxon>Eukaryota</taxon>
        <taxon>Sar</taxon>
        <taxon>Alveolata</taxon>
        <taxon>Ciliophora</taxon>
        <taxon>Intramacronucleata</taxon>
        <taxon>Oligohymenophorea</taxon>
        <taxon>Scuticociliatia</taxon>
        <taxon>Philasterida</taxon>
        <taxon>Pseudocohnilembidae</taxon>
        <taxon>Pseudocohnilembus</taxon>
    </lineage>
</organism>
<reference evidence="1 2" key="1">
    <citation type="journal article" date="2015" name="Sci. Rep.">
        <title>Genome of the facultative scuticociliatosis pathogen Pseudocohnilembus persalinus provides insight into its virulence through horizontal gene transfer.</title>
        <authorList>
            <person name="Xiong J."/>
            <person name="Wang G."/>
            <person name="Cheng J."/>
            <person name="Tian M."/>
            <person name="Pan X."/>
            <person name="Warren A."/>
            <person name="Jiang C."/>
            <person name="Yuan D."/>
            <person name="Miao W."/>
        </authorList>
    </citation>
    <scope>NUCLEOTIDE SEQUENCE [LARGE SCALE GENOMIC DNA]</scope>
    <source>
        <strain evidence="1">36N120E</strain>
    </source>
</reference>
<protein>
    <submittedName>
        <fullName evidence="1">HAD-like domain</fullName>
    </submittedName>
</protein>
<dbReference type="Proteomes" id="UP000054937">
    <property type="component" value="Unassembled WGS sequence"/>
</dbReference>
<dbReference type="OrthoDB" id="10251048at2759"/>
<dbReference type="InterPro" id="IPR006353">
    <property type="entry name" value="HAD-SF_hydro_IIA_CECR5"/>
</dbReference>
<evidence type="ECO:0000313" key="1">
    <source>
        <dbReference type="EMBL" id="KRX00687.1"/>
    </source>
</evidence>
<dbReference type="InterPro" id="IPR023214">
    <property type="entry name" value="HAD_sf"/>
</dbReference>
<dbReference type="EMBL" id="LDAU01000183">
    <property type="protein sequence ID" value="KRX00687.1"/>
    <property type="molecule type" value="Genomic_DNA"/>
</dbReference>
<dbReference type="SUPFAM" id="SSF56784">
    <property type="entry name" value="HAD-like"/>
    <property type="match status" value="1"/>
</dbReference>